<evidence type="ECO:0000313" key="2">
    <source>
        <dbReference type="Proteomes" id="UP001250656"/>
    </source>
</evidence>
<proteinExistence type="predicted"/>
<comment type="caution">
    <text evidence="1">The sequence shown here is derived from an EMBL/GenBank/DDBJ whole genome shotgun (WGS) entry which is preliminary data.</text>
</comment>
<reference evidence="1 2" key="1">
    <citation type="submission" date="2023-09" db="EMBL/GenBank/DDBJ databases">
        <title>Novel taxa isolated from Blanes Bay.</title>
        <authorList>
            <person name="Rey-Velasco X."/>
            <person name="Lucena T."/>
        </authorList>
    </citation>
    <scope>NUCLEOTIDE SEQUENCE [LARGE SCALE GENOMIC DNA]</scope>
    <source>
        <strain evidence="1 2">S334</strain>
    </source>
</reference>
<dbReference type="PANTHER" id="PTHR38009">
    <property type="entry name" value="CONSERVED HYPOTHETICAL PHAGE TAIL PROTEIN"/>
    <property type="match status" value="1"/>
</dbReference>
<keyword evidence="2" id="KW-1185">Reference proteome</keyword>
<organism evidence="1 2">
    <name type="scientific">Pricia mediterranea</name>
    <dbReference type="NCBI Taxonomy" id="3076079"/>
    <lineage>
        <taxon>Bacteria</taxon>
        <taxon>Pseudomonadati</taxon>
        <taxon>Bacteroidota</taxon>
        <taxon>Flavobacteriia</taxon>
        <taxon>Flavobacteriales</taxon>
        <taxon>Flavobacteriaceae</taxon>
        <taxon>Pricia</taxon>
    </lineage>
</organism>
<name>A0ABU3L4R6_9FLAO</name>
<dbReference type="InterPro" id="IPR010667">
    <property type="entry name" value="Phage_T4_Gp19"/>
</dbReference>
<dbReference type="InterPro" id="IPR011747">
    <property type="entry name" value="CHP02241"/>
</dbReference>
<dbReference type="PANTHER" id="PTHR38009:SF1">
    <property type="entry name" value="CONSERVED HYPOTHETICAL PHAGE TAIL PROTEIN"/>
    <property type="match status" value="1"/>
</dbReference>
<dbReference type="Pfam" id="PF06841">
    <property type="entry name" value="Phage_T4_gp19"/>
    <property type="match status" value="1"/>
</dbReference>
<dbReference type="Proteomes" id="UP001250656">
    <property type="component" value="Unassembled WGS sequence"/>
</dbReference>
<dbReference type="EMBL" id="JAVTTP010000001">
    <property type="protein sequence ID" value="MDT7828248.1"/>
    <property type="molecule type" value="Genomic_DNA"/>
</dbReference>
<sequence length="156" mass="17974">MELVSNTVHQIVGFHFRVFFFDLSDGKEADLKFQSVSGLDVQIEKETLKEGGENRFEHNIPGRRKYSALTLKRGILTPADSALTVWLQKAFQDLEITPLSRVDVELLNENHDILMQWELSHVWPVSWKVGELNAERGEVLIETLELSYNYFKLVAN</sequence>
<evidence type="ECO:0000313" key="1">
    <source>
        <dbReference type="EMBL" id="MDT7828248.1"/>
    </source>
</evidence>
<accession>A0ABU3L4R6</accession>
<dbReference type="NCBIfam" id="TIGR02241">
    <property type="entry name" value="conserved hypothetical phage tail region protein"/>
    <property type="match status" value="1"/>
</dbReference>
<gene>
    <name evidence="1" type="ORF">RQM65_06195</name>
</gene>
<dbReference type="RefSeq" id="WP_314013465.1">
    <property type="nucleotide sequence ID" value="NZ_JAVTTP010000001.1"/>
</dbReference>
<protein>
    <submittedName>
        <fullName evidence="1">Phage tail protein</fullName>
    </submittedName>
</protein>